<protein>
    <submittedName>
        <fullName evidence="2">Uncharacterized protein</fullName>
    </submittedName>
</protein>
<sequence length="84" mass="9345">APRKPPPAWWLLGYLAQYQRHALLDALAKAGLASDDVYLAARQATEHLPAVPYRRLSKSWAVRQHRARGPQEPSENSGSNNTSL</sequence>
<evidence type="ECO:0000256" key="1">
    <source>
        <dbReference type="SAM" id="MobiDB-lite"/>
    </source>
</evidence>
<reference evidence="2" key="1">
    <citation type="submission" date="2018-05" db="EMBL/GenBank/DDBJ databases">
        <authorList>
            <person name="Lanie J.A."/>
            <person name="Ng W.-L."/>
            <person name="Kazmierczak K.M."/>
            <person name="Andrzejewski T.M."/>
            <person name="Davidsen T.M."/>
            <person name="Wayne K.J."/>
            <person name="Tettelin H."/>
            <person name="Glass J.I."/>
            <person name="Rusch D."/>
            <person name="Podicherti R."/>
            <person name="Tsui H.-C.T."/>
            <person name="Winkler M.E."/>
        </authorList>
    </citation>
    <scope>NUCLEOTIDE SEQUENCE</scope>
</reference>
<feature type="non-terminal residue" evidence="2">
    <location>
        <position position="1"/>
    </location>
</feature>
<dbReference type="EMBL" id="UINC01014215">
    <property type="protein sequence ID" value="SVA60823.1"/>
    <property type="molecule type" value="Genomic_DNA"/>
</dbReference>
<evidence type="ECO:0000313" key="2">
    <source>
        <dbReference type="EMBL" id="SVA60823.1"/>
    </source>
</evidence>
<accession>A0A381X9B1</accession>
<gene>
    <name evidence="2" type="ORF">METZ01_LOCUS113677</name>
</gene>
<proteinExistence type="predicted"/>
<name>A0A381X9B1_9ZZZZ</name>
<organism evidence="2">
    <name type="scientific">marine metagenome</name>
    <dbReference type="NCBI Taxonomy" id="408172"/>
    <lineage>
        <taxon>unclassified sequences</taxon>
        <taxon>metagenomes</taxon>
        <taxon>ecological metagenomes</taxon>
    </lineage>
</organism>
<feature type="compositionally biased region" description="Polar residues" evidence="1">
    <location>
        <begin position="73"/>
        <end position="84"/>
    </location>
</feature>
<dbReference type="AlphaFoldDB" id="A0A381X9B1"/>
<feature type="region of interest" description="Disordered" evidence="1">
    <location>
        <begin position="62"/>
        <end position="84"/>
    </location>
</feature>